<evidence type="ECO:0000313" key="2">
    <source>
        <dbReference type="Proteomes" id="UP000594263"/>
    </source>
</evidence>
<evidence type="ECO:0000313" key="1">
    <source>
        <dbReference type="EnsemblPlants" id="Kaladp0067s0149.1.v1.1"/>
    </source>
</evidence>
<organism evidence="1 2">
    <name type="scientific">Kalanchoe fedtschenkoi</name>
    <name type="common">Lavender scallops</name>
    <name type="synonym">South American air plant</name>
    <dbReference type="NCBI Taxonomy" id="63787"/>
    <lineage>
        <taxon>Eukaryota</taxon>
        <taxon>Viridiplantae</taxon>
        <taxon>Streptophyta</taxon>
        <taxon>Embryophyta</taxon>
        <taxon>Tracheophyta</taxon>
        <taxon>Spermatophyta</taxon>
        <taxon>Magnoliopsida</taxon>
        <taxon>eudicotyledons</taxon>
        <taxon>Gunneridae</taxon>
        <taxon>Pentapetalae</taxon>
        <taxon>Saxifragales</taxon>
        <taxon>Crassulaceae</taxon>
        <taxon>Kalanchoe</taxon>
    </lineage>
</organism>
<dbReference type="Proteomes" id="UP000594263">
    <property type="component" value="Unplaced"/>
</dbReference>
<keyword evidence="2" id="KW-1185">Reference proteome</keyword>
<proteinExistence type="predicted"/>
<sequence length="103" mass="11313">MGGHPPSPSPPCLIWFLHGLETFEILSALRRLPPLHSTSTPPHAVSVKFYKRGRLPTLNLIGSPVRGCCRGEPFCSWPVLLILVSVSILKLTGDKWEVGSDKD</sequence>
<reference evidence="1" key="1">
    <citation type="submission" date="2021-01" db="UniProtKB">
        <authorList>
            <consortium name="EnsemblPlants"/>
        </authorList>
    </citation>
    <scope>IDENTIFICATION</scope>
</reference>
<dbReference type="AlphaFoldDB" id="A0A7N0UGG3"/>
<dbReference type="EnsemblPlants" id="Kaladp0067s0149.1.v1.1">
    <property type="protein sequence ID" value="Kaladp0067s0149.1.v1.1"/>
    <property type="gene ID" value="Kaladp0067s0149.v1.1"/>
</dbReference>
<accession>A0A7N0UGG3</accession>
<name>A0A7N0UGG3_KALFE</name>
<dbReference type="Gramene" id="Kaladp0067s0149.1.v1.1">
    <property type="protein sequence ID" value="Kaladp0067s0149.1.v1.1"/>
    <property type="gene ID" value="Kaladp0067s0149.v1.1"/>
</dbReference>
<protein>
    <submittedName>
        <fullName evidence="1">Uncharacterized protein</fullName>
    </submittedName>
</protein>